<proteinExistence type="predicted"/>
<dbReference type="KEGG" id="cdeu:CNBG_3854"/>
<evidence type="ECO:0000313" key="2">
    <source>
        <dbReference type="EMBL" id="KGB78292.1"/>
    </source>
</evidence>
<dbReference type="Proteomes" id="UP000029445">
    <property type="component" value="Chromosome 11"/>
</dbReference>
<dbReference type="RefSeq" id="XP_062884047.1">
    <property type="nucleotide sequence ID" value="XM_063027829.1"/>
</dbReference>
<dbReference type="GeneID" id="88180104"/>
<accession>A0A095CDB7</accession>
<dbReference type="EMBL" id="CP025769">
    <property type="protein sequence ID" value="KGB78292.1"/>
    <property type="molecule type" value="Genomic_DNA"/>
</dbReference>
<evidence type="ECO:0000313" key="3">
    <source>
        <dbReference type="Proteomes" id="UP000029445"/>
    </source>
</evidence>
<name>A0A095CDB7_CRYD2</name>
<gene>
    <name evidence="2" type="ORF">CNBG_3854</name>
</gene>
<evidence type="ECO:0000256" key="1">
    <source>
        <dbReference type="SAM" id="MobiDB-lite"/>
    </source>
</evidence>
<dbReference type="AlphaFoldDB" id="A0A095CDB7"/>
<feature type="compositionally biased region" description="Polar residues" evidence="1">
    <location>
        <begin position="1"/>
        <end position="16"/>
    </location>
</feature>
<reference evidence="2 3" key="1">
    <citation type="journal article" date="2011" name="MBio">
        <title>Genome variation in Cryptococcus gattii, an emerging pathogen of immunocompetent hosts.</title>
        <authorList>
            <person name="D'Souza C.A."/>
            <person name="Kronstad J.W."/>
            <person name="Taylor G."/>
            <person name="Warren R."/>
            <person name="Yuen M."/>
            <person name="Hu G."/>
            <person name="Jung W.H."/>
            <person name="Sham A."/>
            <person name="Kidd S.E."/>
            <person name="Tangen K."/>
            <person name="Lee N."/>
            <person name="Zeilmaker T."/>
            <person name="Sawkins J."/>
            <person name="McVicker G."/>
            <person name="Shah S."/>
            <person name="Gnerre S."/>
            <person name="Griggs A."/>
            <person name="Zeng Q."/>
            <person name="Bartlett K."/>
            <person name="Li W."/>
            <person name="Wang X."/>
            <person name="Heitman J."/>
            <person name="Stajich J.E."/>
            <person name="Fraser J.A."/>
            <person name="Meyer W."/>
            <person name="Carter D."/>
            <person name="Schein J."/>
            <person name="Krzywinski M."/>
            <person name="Kwon-Chung K.J."/>
            <person name="Varma A."/>
            <person name="Wang J."/>
            <person name="Brunham R."/>
            <person name="Fyfe M."/>
            <person name="Ouellette B.F."/>
            <person name="Siddiqui A."/>
            <person name="Marra M."/>
            <person name="Jones S."/>
            <person name="Holt R."/>
            <person name="Birren B.W."/>
            <person name="Galagan J.E."/>
            <person name="Cuomo C.A."/>
        </authorList>
    </citation>
    <scope>NUCLEOTIDE SEQUENCE [LARGE SCALE GENOMIC DNA]</scope>
    <source>
        <strain evidence="2 3">R265</strain>
    </source>
</reference>
<feature type="region of interest" description="Disordered" evidence="1">
    <location>
        <begin position="1"/>
        <end position="37"/>
    </location>
</feature>
<sequence length="113" mass="11481">MSASNTNAYSAGTSGVDQKGHTYVAGSKADGSSGANAAETVGDKIKGGWNVFHGTGEGIRGNINSFVDNIGEQIAGRDPAAVSQRSTAGGERPAEVTSKGADEFRTGVQQLKH</sequence>
<dbReference type="OMA" id="DTQGNHR"/>
<reference evidence="2 3" key="2">
    <citation type="journal article" date="2018" name="Proc. Natl. Acad. Sci.">
        <title>RNAi is a critical determinant of centromere evolution in closely related fungi.</title>
        <authorList>
            <person name="Yadav V."/>
            <person name="Sun S."/>
            <person name="Billmyre R.B."/>
            <person name="Thimmappa B.C."/>
            <person name="Shea T."/>
            <person name="Lintner R."/>
            <person name="Bakkeren G."/>
            <person name="Cuomo C.A."/>
            <person name="Heitman J."/>
            <person name="Sanyal K."/>
        </authorList>
    </citation>
    <scope>NUCLEOTIDE SEQUENCE [LARGE SCALE GENOMIC DNA]</scope>
    <source>
        <strain evidence="2 3">R265</strain>
    </source>
</reference>
<protein>
    <submittedName>
        <fullName evidence="2">Uncharacterized protein</fullName>
    </submittedName>
</protein>
<organism evidence="2 3">
    <name type="scientific">Cryptococcus deuterogattii (strain R265)</name>
    <name type="common">Cryptococcus gattii VGII (strain R265)</name>
    <dbReference type="NCBI Taxonomy" id="294750"/>
    <lineage>
        <taxon>Eukaryota</taxon>
        <taxon>Fungi</taxon>
        <taxon>Dikarya</taxon>
        <taxon>Basidiomycota</taxon>
        <taxon>Agaricomycotina</taxon>
        <taxon>Tremellomycetes</taxon>
        <taxon>Tremellales</taxon>
        <taxon>Cryptococcaceae</taxon>
        <taxon>Cryptococcus</taxon>
        <taxon>Cryptococcus gattii species complex</taxon>
    </lineage>
</organism>
<dbReference type="VEuPathDB" id="FungiDB:CNBG_3854"/>
<dbReference type="OrthoDB" id="2590867at2759"/>
<dbReference type="HOGENOM" id="CLU_2133395_0_0_1"/>
<feature type="region of interest" description="Disordered" evidence="1">
    <location>
        <begin position="77"/>
        <end position="113"/>
    </location>
</feature>
<keyword evidence="3" id="KW-1185">Reference proteome</keyword>